<gene>
    <name evidence="1" type="ORF">S01H4_46811</name>
</gene>
<dbReference type="InterPro" id="IPR017853">
    <property type="entry name" value="GH"/>
</dbReference>
<accession>X1DC92</accession>
<reference evidence="1" key="1">
    <citation type="journal article" date="2014" name="Front. Microbiol.">
        <title>High frequency of phylogenetically diverse reductive dehalogenase-homologous genes in deep subseafloor sedimentary metagenomes.</title>
        <authorList>
            <person name="Kawai M."/>
            <person name="Futagami T."/>
            <person name="Toyoda A."/>
            <person name="Takaki Y."/>
            <person name="Nishi S."/>
            <person name="Hori S."/>
            <person name="Arai W."/>
            <person name="Tsubouchi T."/>
            <person name="Morono Y."/>
            <person name="Uchiyama I."/>
            <person name="Ito T."/>
            <person name="Fujiyama A."/>
            <person name="Inagaki F."/>
            <person name="Takami H."/>
        </authorList>
    </citation>
    <scope>NUCLEOTIDE SEQUENCE</scope>
    <source>
        <strain evidence="1">Expedition CK06-06</strain>
    </source>
</reference>
<dbReference type="PANTHER" id="PTHR12631:SF10">
    <property type="entry name" value="BETA-XYLOSIDASE-LIKE PROTEIN-RELATED"/>
    <property type="match status" value="1"/>
</dbReference>
<comment type="caution">
    <text evidence="1">The sequence shown here is derived from an EMBL/GenBank/DDBJ whole genome shotgun (WGS) entry which is preliminary data.</text>
</comment>
<dbReference type="Gene3D" id="3.20.20.80">
    <property type="entry name" value="Glycosidases"/>
    <property type="match status" value="1"/>
</dbReference>
<proteinExistence type="predicted"/>
<sequence>MHWSKPENTIDPSHDDLVTSLADNNITMTYVLSFWDKEYVAQGGELGIPRFKTEDEIQRYLDYVQFIVHHFKNRIEYYEIWNEPDIRDTIQWIEVNDYINLVERAVPIIHQEYPEAKIVVGGVSYLISSDNQEYLFTILKSDDIMPLVDIISFHSMYGTSPEYDFHRQYYYNYPYLIQEIKDTASAHGFKGEYVADELSWMTPECIAYPYTYYSEAKCAKYYARGIMMNLGIDVIVSQFYAVPEEHPMQIVHTIQNLCTIMAGAKPVDLPIEIQSEAAN</sequence>
<dbReference type="AlphaFoldDB" id="X1DC92"/>
<feature type="non-terminal residue" evidence="1">
    <location>
        <position position="279"/>
    </location>
</feature>
<dbReference type="InterPro" id="IPR051923">
    <property type="entry name" value="Glycosyl_Hydrolase_39"/>
</dbReference>
<dbReference type="GO" id="GO:0004553">
    <property type="term" value="F:hydrolase activity, hydrolyzing O-glycosyl compounds"/>
    <property type="evidence" value="ECO:0007669"/>
    <property type="project" value="TreeGrafter"/>
</dbReference>
<dbReference type="PANTHER" id="PTHR12631">
    <property type="entry name" value="ALPHA-L-IDURONIDASE"/>
    <property type="match status" value="1"/>
</dbReference>
<dbReference type="EMBL" id="BART01026200">
    <property type="protein sequence ID" value="GAG94031.1"/>
    <property type="molecule type" value="Genomic_DNA"/>
</dbReference>
<dbReference type="SUPFAM" id="SSF51445">
    <property type="entry name" value="(Trans)glycosidases"/>
    <property type="match status" value="1"/>
</dbReference>
<evidence type="ECO:0000313" key="1">
    <source>
        <dbReference type="EMBL" id="GAG94031.1"/>
    </source>
</evidence>
<name>X1DC92_9ZZZZ</name>
<evidence type="ECO:0008006" key="2">
    <source>
        <dbReference type="Google" id="ProtNLM"/>
    </source>
</evidence>
<protein>
    <recommendedName>
        <fullName evidence="2">Glycoside hydrolase family 5 domain-containing protein</fullName>
    </recommendedName>
</protein>
<organism evidence="1">
    <name type="scientific">marine sediment metagenome</name>
    <dbReference type="NCBI Taxonomy" id="412755"/>
    <lineage>
        <taxon>unclassified sequences</taxon>
        <taxon>metagenomes</taxon>
        <taxon>ecological metagenomes</taxon>
    </lineage>
</organism>